<dbReference type="RefSeq" id="WP_126310103.1">
    <property type="nucleotide sequence ID" value="NZ_AP018449.1"/>
</dbReference>
<evidence type="ECO:0000313" key="2">
    <source>
        <dbReference type="Proteomes" id="UP000276437"/>
    </source>
</evidence>
<dbReference type="Proteomes" id="UP000276437">
    <property type="component" value="Chromosome"/>
</dbReference>
<protein>
    <submittedName>
        <fullName evidence="1">Uncharacterized protein</fullName>
    </submittedName>
</protein>
<name>A0A348AQA1_9FIRM</name>
<reference evidence="1 2" key="1">
    <citation type="journal article" date="2018" name="Int. J. Syst. Evol. Microbiol.">
        <title>Methylomusa anaerophila gen. nov., sp. nov., an anaerobic methanol-utilizing bacterium isolated from a microbial fuel cell.</title>
        <authorList>
            <person name="Amano N."/>
            <person name="Yamamuro A."/>
            <person name="Miyahara M."/>
            <person name="Kouzuma A."/>
            <person name="Abe T."/>
            <person name="Watanabe K."/>
        </authorList>
    </citation>
    <scope>NUCLEOTIDE SEQUENCE [LARGE SCALE GENOMIC DNA]</scope>
    <source>
        <strain evidence="1 2">MMFC1</strain>
    </source>
</reference>
<organism evidence="1 2">
    <name type="scientific">Methylomusa anaerophila</name>
    <dbReference type="NCBI Taxonomy" id="1930071"/>
    <lineage>
        <taxon>Bacteria</taxon>
        <taxon>Bacillati</taxon>
        <taxon>Bacillota</taxon>
        <taxon>Negativicutes</taxon>
        <taxon>Selenomonadales</taxon>
        <taxon>Sporomusaceae</taxon>
        <taxon>Methylomusa</taxon>
    </lineage>
</organism>
<evidence type="ECO:0000313" key="1">
    <source>
        <dbReference type="EMBL" id="BBB93249.1"/>
    </source>
</evidence>
<accession>A0A348AQA1</accession>
<gene>
    <name evidence="1" type="ORF">MAMMFC1_03961</name>
</gene>
<dbReference type="AlphaFoldDB" id="A0A348AQA1"/>
<dbReference type="EMBL" id="AP018449">
    <property type="protein sequence ID" value="BBB93249.1"/>
    <property type="molecule type" value="Genomic_DNA"/>
</dbReference>
<keyword evidence="2" id="KW-1185">Reference proteome</keyword>
<dbReference type="KEGG" id="mana:MAMMFC1_03961"/>
<proteinExistence type="predicted"/>
<sequence>MEKFLQEILSEIKATREDVKDVKHLRRYYYYQAKHTSTKEDIKHLKEADDAILDIVEKTYRKAEQIDAIADDINYLLKRNAKHDNEIRELRKAL</sequence>